<comment type="caution">
    <text evidence="11">The sequence shown here is derived from an EMBL/GenBank/DDBJ whole genome shotgun (WGS) entry which is preliminary data.</text>
</comment>
<keyword evidence="2 9" id="KW-1003">Cell membrane</keyword>
<proteinExistence type="inferred from homology"/>
<comment type="function">
    <text evidence="9">This protein specifically catalyzes the removal of signal peptides from prolipoproteins.</text>
</comment>
<comment type="catalytic activity">
    <reaction evidence="9">
        <text>Release of signal peptides from bacterial membrane prolipoproteins. Hydrolyzes -Xaa-Yaa-Zaa-|-(S,diacylglyceryl)Cys-, in which Xaa is hydrophobic (preferably Leu), and Yaa (Ala or Ser) and Zaa (Gly or Ala) have small, neutral side chains.</text>
        <dbReference type="EC" id="3.4.23.36"/>
    </reaction>
</comment>
<comment type="caution">
    <text evidence="9">Lacks conserved residue(s) required for the propagation of feature annotation.</text>
</comment>
<dbReference type="AlphaFoldDB" id="A0A5S5CBF9"/>
<dbReference type="NCBIfam" id="TIGR00077">
    <property type="entry name" value="lspA"/>
    <property type="match status" value="1"/>
</dbReference>
<keyword evidence="12" id="KW-1185">Reference proteome</keyword>
<evidence type="ECO:0000256" key="8">
    <source>
        <dbReference type="ARBA" id="ARBA00023136"/>
    </source>
</evidence>
<dbReference type="EMBL" id="VNHS01000003">
    <property type="protein sequence ID" value="TYP76499.1"/>
    <property type="molecule type" value="Genomic_DNA"/>
</dbReference>
<evidence type="ECO:0000256" key="6">
    <source>
        <dbReference type="ARBA" id="ARBA00022801"/>
    </source>
</evidence>
<evidence type="ECO:0000256" key="7">
    <source>
        <dbReference type="ARBA" id="ARBA00022989"/>
    </source>
</evidence>
<feature type="transmembrane region" description="Helical" evidence="9">
    <location>
        <begin position="122"/>
        <end position="143"/>
    </location>
</feature>
<comment type="pathway">
    <text evidence="9">Protein modification; lipoprotein biosynthesis (signal peptide cleavage).</text>
</comment>
<dbReference type="PRINTS" id="PR00781">
    <property type="entry name" value="LIPOSIGPTASE"/>
</dbReference>
<dbReference type="GO" id="GO:0004190">
    <property type="term" value="F:aspartic-type endopeptidase activity"/>
    <property type="evidence" value="ECO:0007669"/>
    <property type="project" value="UniProtKB-UniRule"/>
</dbReference>
<evidence type="ECO:0000256" key="2">
    <source>
        <dbReference type="ARBA" id="ARBA00022475"/>
    </source>
</evidence>
<keyword evidence="6 9" id="KW-0378">Hydrolase</keyword>
<dbReference type="GO" id="GO:0005886">
    <property type="term" value="C:plasma membrane"/>
    <property type="evidence" value="ECO:0007669"/>
    <property type="project" value="UniProtKB-SubCell"/>
</dbReference>
<evidence type="ECO:0000256" key="1">
    <source>
        <dbReference type="ARBA" id="ARBA00006139"/>
    </source>
</evidence>
<dbReference type="PANTHER" id="PTHR33695">
    <property type="entry name" value="LIPOPROTEIN SIGNAL PEPTIDASE"/>
    <property type="match status" value="1"/>
</dbReference>
<feature type="transmembrane region" description="Helical" evidence="9">
    <location>
        <begin position="54"/>
        <end position="73"/>
    </location>
</feature>
<feature type="active site" evidence="9">
    <location>
        <position position="127"/>
    </location>
</feature>
<keyword evidence="7 9" id="KW-1133">Transmembrane helix</keyword>
<dbReference type="PANTHER" id="PTHR33695:SF1">
    <property type="entry name" value="LIPOPROTEIN SIGNAL PEPTIDASE"/>
    <property type="match status" value="1"/>
</dbReference>
<evidence type="ECO:0000256" key="10">
    <source>
        <dbReference type="RuleBase" id="RU004181"/>
    </source>
</evidence>
<keyword evidence="5 9" id="KW-0064">Aspartyl protease</keyword>
<keyword evidence="8 9" id="KW-0472">Membrane</keyword>
<evidence type="ECO:0000313" key="11">
    <source>
        <dbReference type="EMBL" id="TYP76499.1"/>
    </source>
</evidence>
<organism evidence="11 12">
    <name type="scientific">Paenibacillus methanolicus</name>
    <dbReference type="NCBI Taxonomy" id="582686"/>
    <lineage>
        <taxon>Bacteria</taxon>
        <taxon>Bacillati</taxon>
        <taxon>Bacillota</taxon>
        <taxon>Bacilli</taxon>
        <taxon>Bacillales</taxon>
        <taxon>Paenibacillaceae</taxon>
        <taxon>Paenibacillus</taxon>
    </lineage>
</organism>
<comment type="subcellular location">
    <subcellularLocation>
        <location evidence="9">Cell membrane</location>
        <topology evidence="9">Multi-pass membrane protein</topology>
    </subcellularLocation>
</comment>
<dbReference type="RefSeq" id="WP_148928918.1">
    <property type="nucleotide sequence ID" value="NZ_VNHS01000003.1"/>
</dbReference>
<feature type="transmembrane region" description="Helical" evidence="9">
    <location>
        <begin position="85"/>
        <end position="102"/>
    </location>
</feature>
<dbReference type="HAMAP" id="MF_00161">
    <property type="entry name" value="LspA"/>
    <property type="match status" value="1"/>
</dbReference>
<evidence type="ECO:0000256" key="3">
    <source>
        <dbReference type="ARBA" id="ARBA00022670"/>
    </source>
</evidence>
<evidence type="ECO:0000256" key="5">
    <source>
        <dbReference type="ARBA" id="ARBA00022750"/>
    </source>
</evidence>
<dbReference type="EC" id="3.4.23.36" evidence="9"/>
<reference evidence="11 12" key="1">
    <citation type="submission" date="2019-07" db="EMBL/GenBank/DDBJ databases">
        <title>Genomic Encyclopedia of Type Strains, Phase III (KMG-III): the genomes of soil and plant-associated and newly described type strains.</title>
        <authorList>
            <person name="Whitman W."/>
        </authorList>
    </citation>
    <scope>NUCLEOTIDE SEQUENCE [LARGE SCALE GENOMIC DNA]</scope>
    <source>
        <strain evidence="11 12">BL24</strain>
    </source>
</reference>
<keyword evidence="3 9" id="KW-0645">Protease</keyword>
<dbReference type="Proteomes" id="UP000323257">
    <property type="component" value="Unassembled WGS sequence"/>
</dbReference>
<dbReference type="Pfam" id="PF01252">
    <property type="entry name" value="Peptidase_A8"/>
    <property type="match status" value="1"/>
</dbReference>
<protein>
    <recommendedName>
        <fullName evidence="9">Lipoprotein signal peptidase</fullName>
        <ecNumber evidence="9">3.4.23.36</ecNumber>
    </recommendedName>
    <alternativeName>
        <fullName evidence="9">Prolipoprotein signal peptidase</fullName>
    </alternativeName>
    <alternativeName>
        <fullName evidence="9">Signal peptidase II</fullName>
        <shortName evidence="9">SPase II</shortName>
    </alternativeName>
</protein>
<gene>
    <name evidence="9" type="primary">lspA</name>
    <name evidence="11" type="ORF">BCM02_103161</name>
</gene>
<keyword evidence="4 9" id="KW-0812">Transmembrane</keyword>
<dbReference type="OrthoDB" id="9810259at2"/>
<accession>A0A5S5CBF9</accession>
<dbReference type="UniPathway" id="UPA00665"/>
<sequence>MFYWLSISLTAVDLISKLFVRYHMDVGDTKVFREGLLHFTYYQNSGAAGSSFQGYGRLFGVIAVLFIAFVVIYRKRRSDESGLRLQDAGFAFLVAGAAGNGIERLLQGKVTDFLQFSPDGGILNIADLFINVGVVILIGQLLYESIRARVRST</sequence>
<feature type="active site" evidence="9">
    <location>
        <position position="112"/>
    </location>
</feature>
<name>A0A5S5CBF9_9BACL</name>
<comment type="similarity">
    <text evidence="1 9 10">Belongs to the peptidase A8 family.</text>
</comment>
<dbReference type="InterPro" id="IPR001872">
    <property type="entry name" value="Peptidase_A8"/>
</dbReference>
<evidence type="ECO:0000313" key="12">
    <source>
        <dbReference type="Proteomes" id="UP000323257"/>
    </source>
</evidence>
<dbReference type="GO" id="GO:0006508">
    <property type="term" value="P:proteolysis"/>
    <property type="evidence" value="ECO:0007669"/>
    <property type="project" value="UniProtKB-KW"/>
</dbReference>
<evidence type="ECO:0000256" key="4">
    <source>
        <dbReference type="ARBA" id="ARBA00022692"/>
    </source>
</evidence>
<evidence type="ECO:0000256" key="9">
    <source>
        <dbReference type="HAMAP-Rule" id="MF_00161"/>
    </source>
</evidence>